<feature type="transmembrane region" description="Helical" evidence="1">
    <location>
        <begin position="25"/>
        <end position="45"/>
    </location>
</feature>
<dbReference type="AlphaFoldDB" id="A0A5D3Y9G9"/>
<keyword evidence="1" id="KW-0812">Transmembrane</keyword>
<organism evidence="2 3">
    <name type="scientific">Nitrosomonas communis</name>
    <dbReference type="NCBI Taxonomy" id="44574"/>
    <lineage>
        <taxon>Bacteria</taxon>
        <taxon>Pseudomonadati</taxon>
        <taxon>Pseudomonadota</taxon>
        <taxon>Betaproteobacteria</taxon>
        <taxon>Nitrosomonadales</taxon>
        <taxon>Nitrosomonadaceae</taxon>
        <taxon>Nitrosomonas</taxon>
    </lineage>
</organism>
<name>A0A5D3Y9G9_9PROT</name>
<evidence type="ECO:0000256" key="1">
    <source>
        <dbReference type="SAM" id="Phobius"/>
    </source>
</evidence>
<evidence type="ECO:0000313" key="2">
    <source>
        <dbReference type="EMBL" id="TYP81074.1"/>
    </source>
</evidence>
<proteinExistence type="predicted"/>
<keyword evidence="1" id="KW-1133">Transmembrane helix</keyword>
<sequence>MHEAGDQIKVRCLNLMKNKKMKARLRIIPVNFAVELPYLFVSQLIN</sequence>
<dbReference type="Proteomes" id="UP000324176">
    <property type="component" value="Unassembled WGS sequence"/>
</dbReference>
<dbReference type="EMBL" id="VNHT01000054">
    <property type="protein sequence ID" value="TYP81074.1"/>
    <property type="molecule type" value="Genomic_DNA"/>
</dbReference>
<gene>
    <name evidence="2" type="ORF">BCL69_105411</name>
</gene>
<keyword evidence="1" id="KW-0472">Membrane</keyword>
<protein>
    <submittedName>
        <fullName evidence="2">Uncharacterized protein</fullName>
    </submittedName>
</protein>
<reference evidence="2 3" key="1">
    <citation type="submission" date="2019-07" db="EMBL/GenBank/DDBJ databases">
        <title>Active sludge and wastewater microbial communities from Klosterneuburg, Austria.</title>
        <authorList>
            <person name="Wagner M."/>
        </authorList>
    </citation>
    <scope>NUCLEOTIDE SEQUENCE [LARGE SCALE GENOMIC DNA]</scope>
    <source>
        <strain evidence="2 3">Nm2</strain>
    </source>
</reference>
<evidence type="ECO:0000313" key="3">
    <source>
        <dbReference type="Proteomes" id="UP000324176"/>
    </source>
</evidence>
<comment type="caution">
    <text evidence="2">The sequence shown here is derived from an EMBL/GenBank/DDBJ whole genome shotgun (WGS) entry which is preliminary data.</text>
</comment>
<accession>A0A5D3Y9G9</accession>